<dbReference type="RefSeq" id="WP_053961705.1">
    <property type="nucleotide sequence ID" value="NZ_CP012390.1"/>
</dbReference>
<evidence type="ECO:0000313" key="2">
    <source>
        <dbReference type="EMBL" id="ALE18760.1"/>
    </source>
</evidence>
<proteinExistence type="predicted"/>
<feature type="chain" id="PRO_5039561416" description="Lipoprotein" evidence="1">
    <location>
        <begin position="22"/>
        <end position="130"/>
    </location>
</feature>
<dbReference type="EMBL" id="CP012390">
    <property type="protein sequence ID" value="ALE18760.1"/>
    <property type="molecule type" value="Genomic_DNA"/>
</dbReference>
<organism evidence="2 3">
    <name type="scientific">Lawsonella clevelandensis</name>
    <dbReference type="NCBI Taxonomy" id="1528099"/>
    <lineage>
        <taxon>Bacteria</taxon>
        <taxon>Bacillati</taxon>
        <taxon>Actinomycetota</taxon>
        <taxon>Actinomycetes</taxon>
        <taxon>Mycobacteriales</taxon>
        <taxon>Lawsonellaceae</taxon>
        <taxon>Lawsonella</taxon>
    </lineage>
</organism>
<dbReference type="OrthoDB" id="5183822at2"/>
<gene>
    <name evidence="2" type="ORF">AL705_02755</name>
</gene>
<dbReference type="Proteomes" id="UP000068137">
    <property type="component" value="Chromosome"/>
</dbReference>
<keyword evidence="1" id="KW-0732">Signal</keyword>
<evidence type="ECO:0008006" key="4">
    <source>
        <dbReference type="Google" id="ProtNLM"/>
    </source>
</evidence>
<reference evidence="2 3" key="1">
    <citation type="journal article" date="2015" name="Genome Announc.">
        <title>Complete Genome Sequences for Two Strains of a Novel Fastidious, Partially Acid-Fast, Gram-Positive Corynebacterineae Bacterium, Derived from Human Clinical Samples.</title>
        <authorList>
            <person name="Nicholson A.C."/>
            <person name="Bell M."/>
            <person name="Humrighouse B.W."/>
            <person name="McQuiston J.R."/>
        </authorList>
    </citation>
    <scope>NUCLEOTIDE SEQUENCE [LARGE SCALE GENOMIC DNA]</scope>
    <source>
        <strain evidence="2 3">X1698</strain>
    </source>
</reference>
<evidence type="ECO:0000313" key="3">
    <source>
        <dbReference type="Proteomes" id="UP000068137"/>
    </source>
</evidence>
<feature type="signal peptide" evidence="1">
    <location>
        <begin position="1"/>
        <end position="21"/>
    </location>
</feature>
<sequence length="130" mass="13460">MKKIIRAAVVGVALVLGLGLAGCSSNGHSEQESFSFSGDTLNVVHNNSYMDVTVTAQDEPIQDGHEVTVEVTTQTLGQSPEVPAWSLSNDVLNLGTPCGGSVVGYCEGSYVVKVPAGTEVLVNGQPTAVR</sequence>
<dbReference type="KEGG" id="cbq:AL705_02755"/>
<dbReference type="PROSITE" id="PS51257">
    <property type="entry name" value="PROKAR_LIPOPROTEIN"/>
    <property type="match status" value="1"/>
</dbReference>
<dbReference type="AlphaFoldDB" id="A0A0M3TBE9"/>
<evidence type="ECO:0000256" key="1">
    <source>
        <dbReference type="SAM" id="SignalP"/>
    </source>
</evidence>
<accession>A0A0M3TBE9</accession>
<protein>
    <recommendedName>
        <fullName evidence="4">Lipoprotein</fullName>
    </recommendedName>
</protein>
<name>A0A0M3TBE9_9ACTN</name>